<dbReference type="Pfam" id="PF03374">
    <property type="entry name" value="ANT"/>
    <property type="match status" value="1"/>
</dbReference>
<sequence length="262" mass="29449">MDTNQITQFDFHGANVRVLTDEHGEPWFVGKDVAQVLGYSDTNKAVAMHVDNEDKKLNDKTSSSFGQRGATLINESGLYSLILSSKLPQAREFKRWVTSEVLPQIRRTGGYIPINDTDDEKLILAKAVGIFQRTVREKDRIIETQRDELETVKPLAMLGEAFVGTDGTMSVTQAARHLQTIDHTMSRDTIYGILRGAGYIEAKGSSPTMKAIRPGYLVAKQYVRDGRKLGTPYARFTTKGLNWFIRRYIYGLNQPTLEGTEQ</sequence>
<dbReference type="GO" id="GO:0003677">
    <property type="term" value="F:DNA binding"/>
    <property type="evidence" value="ECO:0007669"/>
    <property type="project" value="InterPro"/>
</dbReference>
<dbReference type="PROSITE" id="PS51750">
    <property type="entry name" value="BRO_N"/>
    <property type="match status" value="1"/>
</dbReference>
<dbReference type="Proteomes" id="UP000293268">
    <property type="component" value="Unassembled WGS sequence"/>
</dbReference>
<name>A0A4V1Y6W6_9BIFI</name>
<dbReference type="AlphaFoldDB" id="A0A4V1Y6W6"/>
<proteinExistence type="predicted"/>
<dbReference type="PANTHER" id="PTHR36180:SF2">
    <property type="entry name" value="BRO FAMILY PROTEIN"/>
    <property type="match status" value="1"/>
</dbReference>
<protein>
    <submittedName>
        <fullName evidence="2">Phage anti-repressor protein</fullName>
    </submittedName>
</protein>
<dbReference type="InterPro" id="IPR003497">
    <property type="entry name" value="BRO_N_domain"/>
</dbReference>
<evidence type="ECO:0000313" key="2">
    <source>
        <dbReference type="EMBL" id="RYQ68429.1"/>
    </source>
</evidence>
<gene>
    <name evidence="2" type="ORF">PG2072B_1032</name>
</gene>
<organism evidence="2 3">
    <name type="scientific">Bifidobacterium pseudolongum subsp. globosum</name>
    <dbReference type="NCBI Taxonomy" id="1690"/>
    <lineage>
        <taxon>Bacteria</taxon>
        <taxon>Bacillati</taxon>
        <taxon>Actinomycetota</taxon>
        <taxon>Actinomycetes</taxon>
        <taxon>Bifidobacteriales</taxon>
        <taxon>Bifidobacteriaceae</taxon>
        <taxon>Bifidobacterium</taxon>
    </lineage>
</organism>
<feature type="domain" description="Bro-N" evidence="1">
    <location>
        <begin position="3"/>
        <end position="109"/>
    </location>
</feature>
<evidence type="ECO:0000313" key="3">
    <source>
        <dbReference type="Proteomes" id="UP000293268"/>
    </source>
</evidence>
<reference evidence="2 3" key="1">
    <citation type="submission" date="2019-01" db="EMBL/GenBank/DDBJ databases">
        <title>Unveiling genomic diversity among members of the Bifidobacterium pseudolongum species, a widely distributed gut commensal of the animal kingdom.</title>
        <authorList>
            <person name="Lugli G.A."/>
            <person name="Duranti S."/>
            <person name="Albert K."/>
            <person name="Mancabelli L."/>
            <person name="Napoli S."/>
            <person name="Viappiani A."/>
            <person name="Anzalone R."/>
            <person name="Longhi G."/>
            <person name="Milani C."/>
            <person name="Turroni F."/>
            <person name="Alessandri G."/>
            <person name="Sela D.A."/>
            <person name="Van Sinderen D."/>
            <person name="Ventura M."/>
        </authorList>
    </citation>
    <scope>NUCLEOTIDE SEQUENCE [LARGE SCALE GENOMIC DNA]</scope>
    <source>
        <strain evidence="2 3">2072B</strain>
    </source>
</reference>
<comment type="caution">
    <text evidence="2">The sequence shown here is derived from an EMBL/GenBank/DDBJ whole genome shotgun (WGS) entry which is preliminary data.</text>
</comment>
<accession>A0A4V1Y6W6</accession>
<dbReference type="Pfam" id="PF02498">
    <property type="entry name" value="Bro-N"/>
    <property type="match status" value="1"/>
</dbReference>
<dbReference type="EMBL" id="SBKU01000007">
    <property type="protein sequence ID" value="RYQ68429.1"/>
    <property type="molecule type" value="Genomic_DNA"/>
</dbReference>
<dbReference type="InterPro" id="IPR005039">
    <property type="entry name" value="Ant_C"/>
</dbReference>
<dbReference type="RefSeq" id="WP_242502971.1">
    <property type="nucleotide sequence ID" value="NZ_SBKU01000007.1"/>
</dbReference>
<dbReference type="PANTHER" id="PTHR36180">
    <property type="entry name" value="DNA-BINDING PROTEIN-RELATED-RELATED"/>
    <property type="match status" value="1"/>
</dbReference>
<evidence type="ECO:0000259" key="1">
    <source>
        <dbReference type="PROSITE" id="PS51750"/>
    </source>
</evidence>
<dbReference type="SMART" id="SM01040">
    <property type="entry name" value="Bro-N"/>
    <property type="match status" value="1"/>
</dbReference>